<proteinExistence type="predicted"/>
<feature type="transmembrane region" description="Helical" evidence="2">
    <location>
        <begin position="7"/>
        <end position="28"/>
    </location>
</feature>
<feature type="non-terminal residue" evidence="3">
    <location>
        <position position="1"/>
    </location>
</feature>
<keyword evidence="2" id="KW-0812">Transmembrane</keyword>
<evidence type="ECO:0000256" key="1">
    <source>
        <dbReference type="SAM" id="MobiDB-lite"/>
    </source>
</evidence>
<organism evidence="3">
    <name type="scientific">Dendroctonus ponderosae</name>
    <name type="common">Mountain pine beetle</name>
    <dbReference type="NCBI Taxonomy" id="77166"/>
    <lineage>
        <taxon>Eukaryota</taxon>
        <taxon>Metazoa</taxon>
        <taxon>Ecdysozoa</taxon>
        <taxon>Arthropoda</taxon>
        <taxon>Hexapoda</taxon>
        <taxon>Insecta</taxon>
        <taxon>Pterygota</taxon>
        <taxon>Neoptera</taxon>
        <taxon>Endopterygota</taxon>
        <taxon>Coleoptera</taxon>
        <taxon>Polyphaga</taxon>
        <taxon>Cucujiformia</taxon>
        <taxon>Curculionidae</taxon>
        <taxon>Scolytinae</taxon>
        <taxon>Dendroctonus</taxon>
    </lineage>
</organism>
<sequence>MVLTGKIIIRIVFAICFVLLLISDYSGLINKLIGGNKTEENKHTAPRPTNPGYGDSKADIDIDADIEEESVRHLASQTTRSHILQTIKNACLPKLICELTATPQKEKLTETEKSLLNLLRETTISTTAELTSKYHFAAHMGQLIAGVDGNDLRTTQPIFLRSVFEGLNQRKPSQRRPQEPAFELPVELVGFPVIIVAVRLSNFVKKLAYSLNPSTYVSKRARRSLTDEEMINMIEAEKRLVTELGDNVCIYPKVCLHHAVQARKTGKRQVRVDWDDVFTNYKASKERQKEFYFLSVFLGDFIASPKFCNQLVKRGRTCTD</sequence>
<accession>N6U6J0</accession>
<dbReference type="EMBL" id="KB741077">
    <property type="protein sequence ID" value="ENN74172.1"/>
    <property type="molecule type" value="Genomic_DNA"/>
</dbReference>
<evidence type="ECO:0000313" key="4">
    <source>
        <dbReference type="EMBL" id="ERL94306.1"/>
    </source>
</evidence>
<gene>
    <name evidence="4" type="ORF">D910_11587</name>
    <name evidence="3" type="ORF">YQE_09145</name>
</gene>
<evidence type="ECO:0000313" key="3">
    <source>
        <dbReference type="EMBL" id="ENN74172.1"/>
    </source>
</evidence>
<evidence type="ECO:0000313" key="5">
    <source>
        <dbReference type="Proteomes" id="UP000030742"/>
    </source>
</evidence>
<dbReference type="Proteomes" id="UP000030742">
    <property type="component" value="Unassembled WGS sequence"/>
</dbReference>
<keyword evidence="2" id="KW-1133">Transmembrane helix</keyword>
<dbReference type="AlphaFoldDB" id="N6U6J0"/>
<name>N6U6J0_DENPD</name>
<dbReference type="HOGENOM" id="CLU_869493_0_0_1"/>
<dbReference type="OMA" id="MINMIEA"/>
<keyword evidence="2" id="KW-0472">Membrane</keyword>
<protein>
    <submittedName>
        <fullName evidence="3">Uncharacterized protein</fullName>
    </submittedName>
</protein>
<reference evidence="3 5" key="1">
    <citation type="journal article" date="2013" name="Genome Biol.">
        <title>Draft genome of the mountain pine beetle, Dendroctonus ponderosae Hopkins, a major forest pest.</title>
        <authorList>
            <person name="Keeling C.I."/>
            <person name="Yuen M.M."/>
            <person name="Liao N.Y."/>
            <person name="Docking T.R."/>
            <person name="Chan S.K."/>
            <person name="Taylor G.A."/>
            <person name="Palmquist D.L."/>
            <person name="Jackman S.D."/>
            <person name="Nguyen A."/>
            <person name="Li M."/>
            <person name="Henderson H."/>
            <person name="Janes J.K."/>
            <person name="Zhao Y."/>
            <person name="Pandoh P."/>
            <person name="Moore R."/>
            <person name="Sperling F.A."/>
            <person name="Huber D.P."/>
            <person name="Birol I."/>
            <person name="Jones S.J."/>
            <person name="Bohlmann J."/>
        </authorList>
    </citation>
    <scope>NUCLEOTIDE SEQUENCE</scope>
</reference>
<feature type="region of interest" description="Disordered" evidence="1">
    <location>
        <begin position="38"/>
        <end position="58"/>
    </location>
</feature>
<evidence type="ECO:0000256" key="2">
    <source>
        <dbReference type="SAM" id="Phobius"/>
    </source>
</evidence>
<dbReference type="OrthoDB" id="8174264at2759"/>
<dbReference type="EMBL" id="KB632384">
    <property type="protein sequence ID" value="ERL94306.1"/>
    <property type="molecule type" value="Genomic_DNA"/>
</dbReference>